<dbReference type="GO" id="GO:0030170">
    <property type="term" value="F:pyridoxal phosphate binding"/>
    <property type="evidence" value="ECO:0007669"/>
    <property type="project" value="InterPro"/>
</dbReference>
<dbReference type="PANTHER" id="PTHR43713">
    <property type="entry name" value="GLUTAMATE-1-SEMIALDEHYDE 2,1-AMINOMUTASE"/>
    <property type="match status" value="1"/>
</dbReference>
<dbReference type="AlphaFoldDB" id="A0AAN6ZQ24"/>
<name>A0AAN6ZQ24_9PEZI</name>
<evidence type="ECO:0000313" key="4">
    <source>
        <dbReference type="EMBL" id="KAK4146692.1"/>
    </source>
</evidence>
<dbReference type="InterPro" id="IPR015422">
    <property type="entry name" value="PyrdxlP-dep_Trfase_small"/>
</dbReference>
<proteinExistence type="inferred from homology"/>
<dbReference type="Proteomes" id="UP001302676">
    <property type="component" value="Unassembled WGS sequence"/>
</dbReference>
<dbReference type="Gene3D" id="3.90.1150.10">
    <property type="entry name" value="Aspartate Aminotransferase, domain 1"/>
    <property type="match status" value="1"/>
</dbReference>
<dbReference type="InterPro" id="IPR015424">
    <property type="entry name" value="PyrdxlP-dep_Trfase"/>
</dbReference>
<evidence type="ECO:0000313" key="5">
    <source>
        <dbReference type="Proteomes" id="UP001302676"/>
    </source>
</evidence>
<dbReference type="InterPro" id="IPR005814">
    <property type="entry name" value="Aminotrans_3"/>
</dbReference>
<reference evidence="4" key="1">
    <citation type="journal article" date="2023" name="Mol. Phylogenet. Evol.">
        <title>Genome-scale phylogeny and comparative genomics of the fungal order Sordariales.</title>
        <authorList>
            <person name="Hensen N."/>
            <person name="Bonometti L."/>
            <person name="Westerberg I."/>
            <person name="Brannstrom I.O."/>
            <person name="Guillou S."/>
            <person name="Cros-Aarteil S."/>
            <person name="Calhoun S."/>
            <person name="Haridas S."/>
            <person name="Kuo A."/>
            <person name="Mondo S."/>
            <person name="Pangilinan J."/>
            <person name="Riley R."/>
            <person name="LaButti K."/>
            <person name="Andreopoulos B."/>
            <person name="Lipzen A."/>
            <person name="Chen C."/>
            <person name="Yan M."/>
            <person name="Daum C."/>
            <person name="Ng V."/>
            <person name="Clum A."/>
            <person name="Steindorff A."/>
            <person name="Ohm R.A."/>
            <person name="Martin F."/>
            <person name="Silar P."/>
            <person name="Natvig D.O."/>
            <person name="Lalanne C."/>
            <person name="Gautier V."/>
            <person name="Ament-Velasquez S.L."/>
            <person name="Kruys A."/>
            <person name="Hutchinson M.I."/>
            <person name="Powell A.J."/>
            <person name="Barry K."/>
            <person name="Miller A.N."/>
            <person name="Grigoriev I.V."/>
            <person name="Debuchy R."/>
            <person name="Gladieux P."/>
            <person name="Hiltunen Thoren M."/>
            <person name="Johannesson H."/>
        </authorList>
    </citation>
    <scope>NUCLEOTIDE SEQUENCE</scope>
    <source>
        <strain evidence="4">CBS 141.50</strain>
    </source>
</reference>
<dbReference type="Gene3D" id="3.40.640.10">
    <property type="entry name" value="Type I PLP-dependent aspartate aminotransferase-like (Major domain)"/>
    <property type="match status" value="1"/>
</dbReference>
<dbReference type="SUPFAM" id="SSF53383">
    <property type="entry name" value="PLP-dependent transferases"/>
    <property type="match status" value="1"/>
</dbReference>
<evidence type="ECO:0000256" key="1">
    <source>
        <dbReference type="ARBA" id="ARBA00001933"/>
    </source>
</evidence>
<evidence type="ECO:0000256" key="3">
    <source>
        <dbReference type="RuleBase" id="RU003560"/>
    </source>
</evidence>
<dbReference type="Pfam" id="PF00202">
    <property type="entry name" value="Aminotran_3"/>
    <property type="match status" value="1"/>
</dbReference>
<dbReference type="EMBL" id="MU853560">
    <property type="protein sequence ID" value="KAK4146692.1"/>
    <property type="molecule type" value="Genomic_DNA"/>
</dbReference>
<evidence type="ECO:0000256" key="2">
    <source>
        <dbReference type="ARBA" id="ARBA00022898"/>
    </source>
</evidence>
<keyword evidence="5" id="KW-1185">Reference proteome</keyword>
<dbReference type="GeneID" id="87822180"/>
<comment type="similarity">
    <text evidence="3">Belongs to the class-III pyridoxal-phosphate-dependent aminotransferase family.</text>
</comment>
<comment type="caution">
    <text evidence="4">The sequence shown here is derived from an EMBL/GenBank/DDBJ whole genome shotgun (WGS) entry which is preliminary data.</text>
</comment>
<protein>
    <submittedName>
        <fullName evidence="4">Pyridoxal phosphate-dependent transferase</fullName>
    </submittedName>
</protein>
<dbReference type="RefSeq" id="XP_062640063.1">
    <property type="nucleotide sequence ID" value="XM_062785567.1"/>
</dbReference>
<accession>A0AAN6ZQ24</accession>
<organism evidence="4 5">
    <name type="scientific">Dichotomopilus funicola</name>
    <dbReference type="NCBI Taxonomy" id="1934379"/>
    <lineage>
        <taxon>Eukaryota</taxon>
        <taxon>Fungi</taxon>
        <taxon>Dikarya</taxon>
        <taxon>Ascomycota</taxon>
        <taxon>Pezizomycotina</taxon>
        <taxon>Sordariomycetes</taxon>
        <taxon>Sordariomycetidae</taxon>
        <taxon>Sordariales</taxon>
        <taxon>Chaetomiaceae</taxon>
        <taxon>Dichotomopilus</taxon>
    </lineage>
</organism>
<dbReference type="InterPro" id="IPR015421">
    <property type="entry name" value="PyrdxlP-dep_Trfase_major"/>
</dbReference>
<sequence length="457" mass="49451">MPSPSTEAGLAARQAAEARFTANNPLSQQQHTVALGSLPGGNTRSILHTSPFPLTMKKGIDSYVWDVDGHRYLDLVGEFSAGLLGHSHPTIRRTIQNTLSPEQGEGPGISLGATTPHEQTYAATLCTRFHLDRVRLTNSGTEANLHALAGARHYMNTRHGSSGAGGPRWRKVVVFSGGYHGAVLAFGNGEPAANTVDRKDFVVVPRYNDLALAREVIERTAGVAAVLVEAVQGAGGGIPGTREFLMGVREAAREKGAVFILDEVMTSRLAPGGLGTELGLDPDMVTLGKYLGGGLAIGAFGGKEEIMRVFDPRVEGGLAHSGTFNNNTLVVTVGRVVLEEVYTPEVCREFNERAERFRERLVAVAKGSRLSFTGRGSLIGLHFTEGGLEEVRCGEDVRAQERGDLKDLFWFEFIEAGFWTTRRGFLCLILGTPEEELDRFVEAVRGILEKHKDLMML</sequence>
<comment type="cofactor">
    <cofactor evidence="1">
        <name>pyridoxal 5'-phosphate</name>
        <dbReference type="ChEBI" id="CHEBI:597326"/>
    </cofactor>
</comment>
<dbReference type="GO" id="GO:0008483">
    <property type="term" value="F:transaminase activity"/>
    <property type="evidence" value="ECO:0007669"/>
    <property type="project" value="InterPro"/>
</dbReference>
<dbReference type="PANTHER" id="PTHR43713:SF3">
    <property type="entry name" value="GLUTAMATE-1-SEMIALDEHYDE 2,1-AMINOMUTASE 1, CHLOROPLASTIC-RELATED"/>
    <property type="match status" value="1"/>
</dbReference>
<reference evidence="4" key="2">
    <citation type="submission" date="2023-05" db="EMBL/GenBank/DDBJ databases">
        <authorList>
            <consortium name="Lawrence Berkeley National Laboratory"/>
            <person name="Steindorff A."/>
            <person name="Hensen N."/>
            <person name="Bonometti L."/>
            <person name="Westerberg I."/>
            <person name="Brannstrom I.O."/>
            <person name="Guillou S."/>
            <person name="Cros-Aarteil S."/>
            <person name="Calhoun S."/>
            <person name="Haridas S."/>
            <person name="Kuo A."/>
            <person name="Mondo S."/>
            <person name="Pangilinan J."/>
            <person name="Riley R."/>
            <person name="Labutti K."/>
            <person name="Andreopoulos B."/>
            <person name="Lipzen A."/>
            <person name="Chen C."/>
            <person name="Yanf M."/>
            <person name="Daum C."/>
            <person name="Ng V."/>
            <person name="Clum A."/>
            <person name="Ohm R."/>
            <person name="Martin F."/>
            <person name="Silar P."/>
            <person name="Natvig D."/>
            <person name="Lalanne C."/>
            <person name="Gautier V."/>
            <person name="Ament-Velasquez S.L."/>
            <person name="Kruys A."/>
            <person name="Hutchinson M.I."/>
            <person name="Powell A.J."/>
            <person name="Barry K."/>
            <person name="Miller A.N."/>
            <person name="Grigoriev I.V."/>
            <person name="Debuchy R."/>
            <person name="Gladieux P."/>
            <person name="Thoren M.H."/>
            <person name="Johannesson H."/>
        </authorList>
    </citation>
    <scope>NUCLEOTIDE SEQUENCE</scope>
    <source>
        <strain evidence="4">CBS 141.50</strain>
    </source>
</reference>
<keyword evidence="2 3" id="KW-0663">Pyridoxal phosphate</keyword>
<keyword evidence="4" id="KW-0808">Transferase</keyword>
<gene>
    <name evidence="4" type="ORF">C8A04DRAFT_9657</name>
</gene>